<dbReference type="Proteomes" id="UP000242875">
    <property type="component" value="Unassembled WGS sequence"/>
</dbReference>
<protein>
    <submittedName>
        <fullName evidence="2">Uncharacterized protein</fullName>
    </submittedName>
</protein>
<organism evidence="2 3">
    <name type="scientific">Bifiguratus adelaidae</name>
    <dbReference type="NCBI Taxonomy" id="1938954"/>
    <lineage>
        <taxon>Eukaryota</taxon>
        <taxon>Fungi</taxon>
        <taxon>Fungi incertae sedis</taxon>
        <taxon>Mucoromycota</taxon>
        <taxon>Mucoromycotina</taxon>
        <taxon>Endogonomycetes</taxon>
        <taxon>Endogonales</taxon>
        <taxon>Endogonales incertae sedis</taxon>
        <taxon>Bifiguratus</taxon>
    </lineage>
</organism>
<proteinExistence type="predicted"/>
<dbReference type="EMBL" id="MVBO01000049">
    <property type="protein sequence ID" value="OZJ04208.1"/>
    <property type="molecule type" value="Genomic_DNA"/>
</dbReference>
<keyword evidence="3" id="KW-1185">Reference proteome</keyword>
<evidence type="ECO:0000313" key="3">
    <source>
        <dbReference type="Proteomes" id="UP000242875"/>
    </source>
</evidence>
<reference evidence="2 3" key="1">
    <citation type="journal article" date="2017" name="Mycologia">
        <title>Bifiguratus adelaidae, gen. et sp. nov., a new member of Mucoromycotina in endophytic and soil-dwelling habitats.</title>
        <authorList>
            <person name="Torres-Cruz T.J."/>
            <person name="Billingsley Tobias T.L."/>
            <person name="Almatruk M."/>
            <person name="Hesse C."/>
            <person name="Kuske C.R."/>
            <person name="Desiro A."/>
            <person name="Benucci G.M."/>
            <person name="Bonito G."/>
            <person name="Stajich J.E."/>
            <person name="Dunlap C."/>
            <person name="Arnold A.E."/>
            <person name="Porras-Alfaro A."/>
        </authorList>
    </citation>
    <scope>NUCLEOTIDE SEQUENCE [LARGE SCALE GENOMIC DNA]</scope>
    <source>
        <strain evidence="2 3">AZ0501</strain>
    </source>
</reference>
<comment type="caution">
    <text evidence="2">The sequence shown here is derived from an EMBL/GenBank/DDBJ whole genome shotgun (WGS) entry which is preliminary data.</text>
</comment>
<evidence type="ECO:0000313" key="2">
    <source>
        <dbReference type="EMBL" id="OZJ04208.1"/>
    </source>
</evidence>
<name>A0A261Y0W2_9FUNG</name>
<keyword evidence="1" id="KW-0812">Transmembrane</keyword>
<evidence type="ECO:0000256" key="1">
    <source>
        <dbReference type="SAM" id="Phobius"/>
    </source>
</evidence>
<dbReference type="AlphaFoldDB" id="A0A261Y0W2"/>
<sequence>MSKFQRRRLLEGVLGLYTPINPPATHIPTDQNVIGKSLDTQSSLFQPTPMSTSATTRSSASAQAKTASLNVYSTSSNATALASSSNLHDPVDGSVQSILVATVTIILALLVMTGSAFVYRKLSRLRKEVQQDSDEEAHFPWVEKVNMFGYTH</sequence>
<keyword evidence="1" id="KW-1133">Transmembrane helix</keyword>
<feature type="transmembrane region" description="Helical" evidence="1">
    <location>
        <begin position="98"/>
        <end position="119"/>
    </location>
</feature>
<accession>A0A261Y0W2</accession>
<keyword evidence="1" id="KW-0472">Membrane</keyword>
<gene>
    <name evidence="2" type="ORF">BZG36_02972</name>
</gene>